<proteinExistence type="predicted"/>
<sequence>MKRKIVVTAEVKQKLMKQFGAGERSLFNALTYDERRGNSPTAKRIRESAMKNGGVAMADDCLDMETIHLADGTMRQFFPRGTVMTVYRNGMVTIEKNGRLVKKEQCPGLIDDYEELQRLAAKVDGTERVTVLR</sequence>
<evidence type="ECO:0000313" key="1">
    <source>
        <dbReference type="EMBL" id="DAE01227.1"/>
    </source>
</evidence>
<name>A0A8S5P446_9CAUD</name>
<accession>A0A8S5P446</accession>
<protein>
    <submittedName>
        <fullName evidence="1">Uncharacterized protein</fullName>
    </submittedName>
</protein>
<organism evidence="1">
    <name type="scientific">Myoviridae sp. ctNnv6</name>
    <dbReference type="NCBI Taxonomy" id="2825091"/>
    <lineage>
        <taxon>Viruses</taxon>
        <taxon>Duplodnaviria</taxon>
        <taxon>Heunggongvirae</taxon>
        <taxon>Uroviricota</taxon>
        <taxon>Caudoviricetes</taxon>
    </lineage>
</organism>
<dbReference type="EMBL" id="BK015321">
    <property type="protein sequence ID" value="DAE01227.1"/>
    <property type="molecule type" value="Genomic_DNA"/>
</dbReference>
<reference evidence="1" key="1">
    <citation type="journal article" date="2021" name="Proc. Natl. Acad. Sci. U.S.A.">
        <title>A Catalog of Tens of Thousands of Viruses from Human Metagenomes Reveals Hidden Associations with Chronic Diseases.</title>
        <authorList>
            <person name="Tisza M.J."/>
            <person name="Buck C.B."/>
        </authorList>
    </citation>
    <scope>NUCLEOTIDE SEQUENCE</scope>
    <source>
        <strain evidence="1">CtNnv6</strain>
    </source>
</reference>